<feature type="short sequence motif" description="GXSXG" evidence="2">
    <location>
        <begin position="99"/>
        <end position="103"/>
    </location>
</feature>
<comment type="caution">
    <text evidence="5">The sequence shown here is derived from an EMBL/GenBank/DDBJ whole genome shotgun (WGS) entry which is preliminary data.</text>
</comment>
<feature type="transmembrane region" description="Helical" evidence="3">
    <location>
        <begin position="90"/>
        <end position="112"/>
    </location>
</feature>
<evidence type="ECO:0000256" key="3">
    <source>
        <dbReference type="SAM" id="Phobius"/>
    </source>
</evidence>
<evidence type="ECO:0000313" key="5">
    <source>
        <dbReference type="EMBL" id="MET4682230.1"/>
    </source>
</evidence>
<protein>
    <submittedName>
        <fullName evidence="5">NTE family protein</fullName>
    </submittedName>
</protein>
<reference evidence="5 6" key="1">
    <citation type="submission" date="2024-06" db="EMBL/GenBank/DDBJ databases">
        <title>Sorghum-associated microbial communities from plants grown in Nebraska, USA.</title>
        <authorList>
            <person name="Schachtman D."/>
        </authorList>
    </citation>
    <scope>NUCLEOTIDE SEQUENCE [LARGE SCALE GENOMIC DNA]</scope>
    <source>
        <strain evidence="5 6">2814</strain>
    </source>
</reference>
<evidence type="ECO:0000256" key="2">
    <source>
        <dbReference type="PROSITE-ProRule" id="PRU01161"/>
    </source>
</evidence>
<keyword evidence="6" id="KW-1185">Reference proteome</keyword>
<dbReference type="Pfam" id="PF01734">
    <property type="entry name" value="Patatin"/>
    <property type="match status" value="1"/>
</dbReference>
<feature type="domain" description="PNPLA" evidence="4">
    <location>
        <begin position="60"/>
        <end position="295"/>
    </location>
</feature>
<dbReference type="Gene3D" id="3.40.1090.10">
    <property type="entry name" value="Cytosolic phospholipase A2 catalytic domain"/>
    <property type="match status" value="2"/>
</dbReference>
<keyword evidence="3" id="KW-0472">Membrane</keyword>
<keyword evidence="3" id="KW-0812">Transmembrane</keyword>
<dbReference type="InterPro" id="IPR002641">
    <property type="entry name" value="PNPLA_dom"/>
</dbReference>
<keyword evidence="3" id="KW-1133">Transmembrane helix</keyword>
<dbReference type="RefSeq" id="WP_354087189.1">
    <property type="nucleotide sequence ID" value="NZ_JBEPTF010000001.1"/>
</dbReference>
<evidence type="ECO:0000313" key="6">
    <source>
        <dbReference type="Proteomes" id="UP001549313"/>
    </source>
</evidence>
<dbReference type="SUPFAM" id="SSF52151">
    <property type="entry name" value="FabD/lysophospholipase-like"/>
    <property type="match status" value="1"/>
</dbReference>
<keyword evidence="2" id="KW-0442">Lipid degradation</keyword>
<organism evidence="5 6">
    <name type="scientific">Brevundimonas faecalis</name>
    <dbReference type="NCBI Taxonomy" id="947378"/>
    <lineage>
        <taxon>Bacteria</taxon>
        <taxon>Pseudomonadati</taxon>
        <taxon>Pseudomonadota</taxon>
        <taxon>Alphaproteobacteria</taxon>
        <taxon>Caulobacterales</taxon>
        <taxon>Caulobacteraceae</taxon>
        <taxon>Brevundimonas</taxon>
    </lineage>
</organism>
<feature type="active site" description="Nucleophile" evidence="2">
    <location>
        <position position="101"/>
    </location>
</feature>
<dbReference type="Proteomes" id="UP001549313">
    <property type="component" value="Unassembled WGS sequence"/>
</dbReference>
<dbReference type="PROSITE" id="PS51635">
    <property type="entry name" value="PNPLA"/>
    <property type="match status" value="1"/>
</dbReference>
<feature type="short sequence motif" description="DGA/G" evidence="2">
    <location>
        <begin position="282"/>
        <end position="284"/>
    </location>
</feature>
<accession>A0ABV2R8C3</accession>
<name>A0ABV2R8C3_9CAUL</name>
<evidence type="ECO:0000256" key="1">
    <source>
        <dbReference type="ARBA" id="ARBA00023098"/>
    </source>
</evidence>
<dbReference type="EMBL" id="JBEPTF010000001">
    <property type="protein sequence ID" value="MET4682230.1"/>
    <property type="molecule type" value="Genomic_DNA"/>
</dbReference>
<dbReference type="PROSITE" id="PS51257">
    <property type="entry name" value="PROKAR_LIPOPROTEIN"/>
    <property type="match status" value="1"/>
</dbReference>
<feature type="active site" description="Proton acceptor" evidence="2">
    <location>
        <position position="282"/>
    </location>
</feature>
<proteinExistence type="predicted"/>
<sequence>MSRRSLLAALVVAGGLVGGLAGCVSGPDLTPINGPLTGEADSSRLEPRDLGLSGEAVALAFSGGGARAAAFSYGALLELRDRRRPDGRRWIDQVAFVTGVSGGALTAAWFGLHGPDGLDGFRPALLDKDWQAAVHDRLLWPANWPRLRDGGLNGRDRIAGWLAREVYGEARMSDLSGPPVILNATELSSGLPFAFAAPWFDALCSDLGGVRLADAAAASAAYPFAVRPVVLETFNRDCARPLPDWTTQAAQARDGSMAARDTARSFQAFRDPQRLRYVHLLDGGVVDNFGLSSLTILQLASGRPYGPLLSAGDAVRLRRLRVIVVNGERITERPWGRTPDGPDGRRIMEAVADHSTDAAKRNAYDVFRERLAEWERRTVAWRCALSAQEAAALGAPPGWDCADLHYSVEAIAFADLPPERAHVLLRIPTRLSLDATQTDLSQQAGRDAVAAVFP</sequence>
<keyword evidence="2" id="KW-0378">Hydrolase</keyword>
<dbReference type="InterPro" id="IPR016035">
    <property type="entry name" value="Acyl_Trfase/lysoPLipase"/>
</dbReference>
<gene>
    <name evidence="5" type="ORF">ABIE19_000139</name>
</gene>
<feature type="transmembrane region" description="Helical" evidence="3">
    <location>
        <begin position="56"/>
        <end position="78"/>
    </location>
</feature>
<comment type="caution">
    <text evidence="2">Lacks conserved residue(s) required for the propagation of feature annotation.</text>
</comment>
<evidence type="ECO:0000259" key="4">
    <source>
        <dbReference type="PROSITE" id="PS51635"/>
    </source>
</evidence>
<keyword evidence="1 2" id="KW-0443">Lipid metabolism</keyword>